<accession>A0A395JMU7</accession>
<feature type="transmembrane region" description="Helical" evidence="1">
    <location>
        <begin position="390"/>
        <end position="411"/>
    </location>
</feature>
<keyword evidence="2" id="KW-0012">Acyltransferase</keyword>
<keyword evidence="1" id="KW-0472">Membrane</keyword>
<name>A0A395JMU7_9GAMM</name>
<feature type="transmembrane region" description="Helical" evidence="1">
    <location>
        <begin position="327"/>
        <end position="346"/>
    </location>
</feature>
<dbReference type="Gene3D" id="3.40.50.1110">
    <property type="entry name" value="SGNH hydrolase"/>
    <property type="match status" value="1"/>
</dbReference>
<dbReference type="OrthoDB" id="8477981at2"/>
<feature type="transmembrane region" description="Helical" evidence="1">
    <location>
        <begin position="175"/>
        <end position="193"/>
    </location>
</feature>
<dbReference type="GO" id="GO:0016746">
    <property type="term" value="F:acyltransferase activity"/>
    <property type="evidence" value="ECO:0007669"/>
    <property type="project" value="UniProtKB-KW"/>
</dbReference>
<feature type="transmembrane region" description="Helical" evidence="1">
    <location>
        <begin position="48"/>
        <end position="68"/>
    </location>
</feature>
<dbReference type="InterPro" id="IPR036514">
    <property type="entry name" value="SGNH_hydro_sf"/>
</dbReference>
<evidence type="ECO:0000313" key="2">
    <source>
        <dbReference type="EMBL" id="RBP52960.1"/>
    </source>
</evidence>
<evidence type="ECO:0000256" key="1">
    <source>
        <dbReference type="SAM" id="Phobius"/>
    </source>
</evidence>
<evidence type="ECO:0000313" key="3">
    <source>
        <dbReference type="Proteomes" id="UP000253083"/>
    </source>
</evidence>
<feature type="transmembrane region" description="Helical" evidence="1">
    <location>
        <begin position="213"/>
        <end position="236"/>
    </location>
</feature>
<keyword evidence="3" id="KW-1185">Reference proteome</keyword>
<dbReference type="InParanoid" id="A0A395JMU7"/>
<gene>
    <name evidence="2" type="ORF">DFR28_101344</name>
</gene>
<feature type="transmembrane region" description="Helical" evidence="1">
    <location>
        <begin position="23"/>
        <end position="41"/>
    </location>
</feature>
<proteinExistence type="predicted"/>
<reference evidence="2 3" key="1">
    <citation type="submission" date="2018-06" db="EMBL/GenBank/DDBJ databases">
        <title>Genomic Encyclopedia of Type Strains, Phase IV (KMG-IV): sequencing the most valuable type-strain genomes for metagenomic binning, comparative biology and taxonomic classification.</title>
        <authorList>
            <person name="Goeker M."/>
        </authorList>
    </citation>
    <scope>NUCLEOTIDE SEQUENCE [LARGE SCALE GENOMIC DNA]</scope>
    <source>
        <strain evidence="2 3">DSM 24032</strain>
    </source>
</reference>
<feature type="transmembrane region" description="Helical" evidence="1">
    <location>
        <begin position="362"/>
        <end position="378"/>
    </location>
</feature>
<feature type="transmembrane region" description="Helical" evidence="1">
    <location>
        <begin position="466"/>
        <end position="483"/>
    </location>
</feature>
<feature type="transmembrane region" description="Helical" evidence="1">
    <location>
        <begin position="248"/>
        <end position="276"/>
    </location>
</feature>
<feature type="transmembrane region" description="Helical" evidence="1">
    <location>
        <begin position="431"/>
        <end position="454"/>
    </location>
</feature>
<feature type="transmembrane region" description="Helical" evidence="1">
    <location>
        <begin position="119"/>
        <end position="139"/>
    </location>
</feature>
<keyword evidence="2" id="KW-0808">Transferase</keyword>
<protein>
    <submittedName>
        <fullName evidence="2">D-alanyl-lipoteichoic acid acyltransferase DltB (MBOAT superfamily)</fullName>
    </submittedName>
</protein>
<dbReference type="EMBL" id="QNRT01000001">
    <property type="protein sequence ID" value="RBP52960.1"/>
    <property type="molecule type" value="Genomic_DNA"/>
</dbReference>
<sequence>MNSKANSNIDNSFAGFNSYVADLGQYGLLIFQLLIIAAFIHHFNVESAFNLPLLFLLVIGAFVLRFFIPSTYRQWFFVLVTIGALLIVLAWQQTLIFLAIALTMIGVCNLPIHLKWRQFILLGIAIWLGVIRFGFGVQWLASSTLILLSSMFMFRMLLLLFELKHQKEAVPIATQVSYFLMLPNVIFPLFPVVDYKLFQRNYLSSIDIERCQRGVYLIAKGVLYLFVYRLIYSFLIPSKSDVDSPQAFMVYISLSYLLTIRLAGIFHFSVGVLHLFGYKLPDVFNNHFFASSFSDLWRRLNIYWKEFIAKLFFNPLYFMLRTYGAKRAIFISTIAAFIATMIFHQYQSFWLTGVFEVQGKDLVFWGVLGSVVACQSLIKVKRPASSLSTSILLMAKVCLTFSLVSLLWSIWISEGLSQWFEFTKNAMQVSLSGLLGLGAVVFLMVVGGGCLYHFAQHLPFTKHKRLIHHLPIVLLLILVVAFNQQTLSVYWNKQLAGNDIHRIFNFVLTKEDSQREIASYYDNILTVGDLMTPIMRDSVTKSKMFQKGLYSKEILVASEDALKRVFTPSSQMTLQGIDVSINKWGMYDKEYSLLAPDDTYRVAFLGGSIEMGWAIPVEQGLDKLIEARLNEEAIFSKSQYTNIEILNFSVPSRNILNHRYALNNHILSFKPHMVVIFDHDEHEWLNIVNGFQEYDYSQDFNGVVGEIYTSIQSLQRKTFTELMFELEQFRERLFHEAYSDIYAVSVDNDIFPVVVSMPELRTGHTDVRYNHAVIAESIGYEFIDLTSIFNGSEVEDLVMDSAGHPNLSANGKIAAELYVELLDTITRRFEIVRSLNDNNEQ</sequence>
<dbReference type="GO" id="GO:0016788">
    <property type="term" value="F:hydrolase activity, acting on ester bonds"/>
    <property type="evidence" value="ECO:0007669"/>
    <property type="project" value="UniProtKB-ARBA"/>
</dbReference>
<keyword evidence="1" id="KW-1133">Transmembrane helix</keyword>
<dbReference type="Proteomes" id="UP000253083">
    <property type="component" value="Unassembled WGS sequence"/>
</dbReference>
<dbReference type="SUPFAM" id="SSF52266">
    <property type="entry name" value="SGNH hydrolase"/>
    <property type="match status" value="1"/>
</dbReference>
<organism evidence="2 3">
    <name type="scientific">Arenicella xantha</name>
    <dbReference type="NCBI Taxonomy" id="644221"/>
    <lineage>
        <taxon>Bacteria</taxon>
        <taxon>Pseudomonadati</taxon>
        <taxon>Pseudomonadota</taxon>
        <taxon>Gammaproteobacteria</taxon>
        <taxon>Arenicellales</taxon>
        <taxon>Arenicellaceae</taxon>
        <taxon>Arenicella</taxon>
    </lineage>
</organism>
<feature type="transmembrane region" description="Helical" evidence="1">
    <location>
        <begin position="74"/>
        <end position="107"/>
    </location>
</feature>
<dbReference type="RefSeq" id="WP_113952571.1">
    <property type="nucleotide sequence ID" value="NZ_QNRT01000001.1"/>
</dbReference>
<comment type="caution">
    <text evidence="2">The sequence shown here is derived from an EMBL/GenBank/DDBJ whole genome shotgun (WGS) entry which is preliminary data.</text>
</comment>
<dbReference type="AlphaFoldDB" id="A0A395JMU7"/>
<keyword evidence="1" id="KW-0812">Transmembrane</keyword>